<dbReference type="AlphaFoldDB" id="A0A7J6SK33"/>
<dbReference type="Proteomes" id="UP000553632">
    <property type="component" value="Unassembled WGS sequence"/>
</dbReference>
<gene>
    <name evidence="2" type="ORF">FOZ63_022807</name>
</gene>
<evidence type="ECO:0000256" key="1">
    <source>
        <dbReference type="SAM" id="MobiDB-lite"/>
    </source>
</evidence>
<feature type="non-terminal residue" evidence="2">
    <location>
        <position position="1"/>
    </location>
</feature>
<feature type="compositionally biased region" description="Low complexity" evidence="1">
    <location>
        <begin position="37"/>
        <end position="67"/>
    </location>
</feature>
<keyword evidence="3" id="KW-1185">Reference proteome</keyword>
<accession>A0A7J6SK33</accession>
<reference evidence="2 3" key="1">
    <citation type="submission" date="2020-04" db="EMBL/GenBank/DDBJ databases">
        <title>Perkinsus olseni comparative genomics.</title>
        <authorList>
            <person name="Bogema D.R."/>
        </authorList>
    </citation>
    <scope>NUCLEOTIDE SEQUENCE [LARGE SCALE GENOMIC DNA]</scope>
    <source>
        <strain evidence="2 3">ATCC PRA-207</strain>
    </source>
</reference>
<feature type="compositionally biased region" description="Polar residues" evidence="1">
    <location>
        <begin position="24"/>
        <end position="36"/>
    </location>
</feature>
<evidence type="ECO:0000313" key="2">
    <source>
        <dbReference type="EMBL" id="KAF4732510.1"/>
    </source>
</evidence>
<evidence type="ECO:0000313" key="3">
    <source>
        <dbReference type="Proteomes" id="UP000553632"/>
    </source>
</evidence>
<comment type="caution">
    <text evidence="2">The sequence shown here is derived from an EMBL/GenBank/DDBJ whole genome shotgun (WGS) entry which is preliminary data.</text>
</comment>
<protein>
    <submittedName>
        <fullName evidence="2">Uncharacterized protein</fullName>
    </submittedName>
</protein>
<proteinExistence type="predicted"/>
<feature type="non-terminal residue" evidence="2">
    <location>
        <position position="87"/>
    </location>
</feature>
<dbReference type="EMBL" id="JABANO010018007">
    <property type="protein sequence ID" value="KAF4732510.1"/>
    <property type="molecule type" value="Genomic_DNA"/>
</dbReference>
<feature type="region of interest" description="Disordered" evidence="1">
    <location>
        <begin position="21"/>
        <end position="87"/>
    </location>
</feature>
<name>A0A7J6SK33_PEROL</name>
<organism evidence="2 3">
    <name type="scientific">Perkinsus olseni</name>
    <name type="common">Perkinsus atlanticus</name>
    <dbReference type="NCBI Taxonomy" id="32597"/>
    <lineage>
        <taxon>Eukaryota</taxon>
        <taxon>Sar</taxon>
        <taxon>Alveolata</taxon>
        <taxon>Perkinsozoa</taxon>
        <taxon>Perkinsea</taxon>
        <taxon>Perkinsida</taxon>
        <taxon>Perkinsidae</taxon>
        <taxon>Perkinsus</taxon>
    </lineage>
</organism>
<sequence>CSAQWRVGTATLVWWRTPLPSRAASPSWTTSGVSNYRSRSSAGRGPSPAEGCSTTSTPIVTSTSPGTSGRGCSSSAERRWPSSALLS</sequence>